<keyword evidence="8" id="KW-1185">Reference proteome</keyword>
<dbReference type="EMBL" id="ML014203">
    <property type="protein sequence ID" value="RKP00694.1"/>
    <property type="molecule type" value="Genomic_DNA"/>
</dbReference>
<dbReference type="PROSITE" id="PS50082">
    <property type="entry name" value="WD_REPEATS_2"/>
    <property type="match status" value="5"/>
</dbReference>
<dbReference type="PROSITE" id="PS00678">
    <property type="entry name" value="WD_REPEATS_1"/>
    <property type="match status" value="1"/>
</dbReference>
<keyword evidence="3" id="KW-0677">Repeat</keyword>
<feature type="region of interest" description="Disordered" evidence="6">
    <location>
        <begin position="1"/>
        <end position="26"/>
    </location>
</feature>
<evidence type="ECO:0000256" key="1">
    <source>
        <dbReference type="ARBA" id="ARBA00022574"/>
    </source>
</evidence>
<dbReference type="SMART" id="SM00320">
    <property type="entry name" value="WD40"/>
    <property type="match status" value="7"/>
</dbReference>
<reference evidence="8" key="1">
    <citation type="journal article" date="2018" name="Nat. Microbiol.">
        <title>Leveraging single-cell genomics to expand the fungal tree of life.</title>
        <authorList>
            <person name="Ahrendt S.R."/>
            <person name="Quandt C.A."/>
            <person name="Ciobanu D."/>
            <person name="Clum A."/>
            <person name="Salamov A."/>
            <person name="Andreopoulos B."/>
            <person name="Cheng J.F."/>
            <person name="Woyke T."/>
            <person name="Pelin A."/>
            <person name="Henrissat B."/>
            <person name="Reynolds N.K."/>
            <person name="Benny G.L."/>
            <person name="Smith M.E."/>
            <person name="James T.Y."/>
            <person name="Grigoriev I.V."/>
        </authorList>
    </citation>
    <scope>NUCLEOTIDE SEQUENCE [LARGE SCALE GENOMIC DNA]</scope>
    <source>
        <strain evidence="8">ATCC 52028</strain>
    </source>
</reference>
<feature type="repeat" description="WD" evidence="5">
    <location>
        <begin position="204"/>
        <end position="238"/>
    </location>
</feature>
<dbReference type="Pfam" id="PF00400">
    <property type="entry name" value="WD40"/>
    <property type="match status" value="5"/>
</dbReference>
<dbReference type="InterPro" id="IPR036322">
    <property type="entry name" value="WD40_repeat_dom_sf"/>
</dbReference>
<dbReference type="SUPFAM" id="SSF50978">
    <property type="entry name" value="WD40 repeat-like"/>
    <property type="match status" value="1"/>
</dbReference>
<dbReference type="PRINTS" id="PR00320">
    <property type="entry name" value="GPROTEINBRPT"/>
</dbReference>
<dbReference type="InterPro" id="IPR019775">
    <property type="entry name" value="WD40_repeat_CS"/>
</dbReference>
<evidence type="ECO:0000313" key="8">
    <source>
        <dbReference type="Proteomes" id="UP000274922"/>
    </source>
</evidence>
<feature type="repeat" description="WD" evidence="5">
    <location>
        <begin position="79"/>
        <end position="120"/>
    </location>
</feature>
<name>A0A4P9X693_9FUNG</name>
<keyword evidence="4" id="KW-0508">mRNA splicing</keyword>
<sequence length="345" mass="37022">MPRPALPVGVADKLKRSSGGDGVRRTSSLVSPTLLLEGHAGPVLTCRFAPDGRHLATGGGDRTVLVWEAFGANRNTRVLRGHDHAVLQLDWTRDSRRIATASADHSVGLWDVLTARRLQRWRGHRGIVNAVAACPVNHRLVASGGDDATVRLWDCRARRSTLVIKQAAPVLAVAWGSYGVISAGIDQVITVTDRRHAAKPLYTLVGHTDAVTGLAVSRDGARLASHSMDGTTRVWDLRPFCPHPSRLEHVLPGARQGPEHQLFRPCWSGRVEDPALGATSAAYVAAGTADRTAMVWDAASTRLLYALPGHQGPVVAVDWHPTEPVLATASTDRTVILGEIDPAHV</sequence>
<evidence type="ECO:0000256" key="6">
    <source>
        <dbReference type="SAM" id="MobiDB-lite"/>
    </source>
</evidence>
<dbReference type="CDD" id="cd00200">
    <property type="entry name" value="WD40"/>
    <property type="match status" value="1"/>
</dbReference>
<evidence type="ECO:0000256" key="2">
    <source>
        <dbReference type="ARBA" id="ARBA00022664"/>
    </source>
</evidence>
<dbReference type="Proteomes" id="UP000274922">
    <property type="component" value="Unassembled WGS sequence"/>
</dbReference>
<accession>A0A4P9X693</accession>
<dbReference type="GO" id="GO:0071013">
    <property type="term" value="C:catalytic step 2 spliceosome"/>
    <property type="evidence" value="ECO:0007669"/>
    <property type="project" value="TreeGrafter"/>
</dbReference>
<evidence type="ECO:0000256" key="5">
    <source>
        <dbReference type="PROSITE-ProRule" id="PRU00221"/>
    </source>
</evidence>
<dbReference type="PANTHER" id="PTHR44006">
    <property type="entry name" value="U5 SMALL NUCLEAR RIBONUCLEOPROTEIN 40 KDA PROTEIN"/>
    <property type="match status" value="1"/>
</dbReference>
<dbReference type="GO" id="GO:0006397">
    <property type="term" value="P:mRNA processing"/>
    <property type="evidence" value="ECO:0007669"/>
    <property type="project" value="UniProtKB-KW"/>
</dbReference>
<evidence type="ECO:0000256" key="4">
    <source>
        <dbReference type="ARBA" id="ARBA00023187"/>
    </source>
</evidence>
<dbReference type="InterPro" id="IPR015943">
    <property type="entry name" value="WD40/YVTN_repeat-like_dom_sf"/>
</dbReference>
<keyword evidence="2" id="KW-0507">mRNA processing</keyword>
<evidence type="ECO:0000313" key="7">
    <source>
        <dbReference type="EMBL" id="RKP00694.1"/>
    </source>
</evidence>
<dbReference type="GO" id="GO:0003723">
    <property type="term" value="F:RNA binding"/>
    <property type="evidence" value="ECO:0007669"/>
    <property type="project" value="TreeGrafter"/>
</dbReference>
<protein>
    <submittedName>
        <fullName evidence="7">Uncharacterized protein</fullName>
    </submittedName>
</protein>
<evidence type="ECO:0000256" key="3">
    <source>
        <dbReference type="ARBA" id="ARBA00022737"/>
    </source>
</evidence>
<feature type="repeat" description="WD" evidence="5">
    <location>
        <begin position="36"/>
        <end position="68"/>
    </location>
</feature>
<dbReference type="InterPro" id="IPR052234">
    <property type="entry name" value="U5_snRNP_Component"/>
</dbReference>
<dbReference type="InterPro" id="IPR001680">
    <property type="entry name" value="WD40_rpt"/>
</dbReference>
<dbReference type="GO" id="GO:0008380">
    <property type="term" value="P:RNA splicing"/>
    <property type="evidence" value="ECO:0007669"/>
    <property type="project" value="UniProtKB-KW"/>
</dbReference>
<dbReference type="PANTHER" id="PTHR44006:SF1">
    <property type="entry name" value="U5 SMALL NUCLEAR RIBONUCLEOPROTEIN 40 KDA PROTEIN"/>
    <property type="match status" value="1"/>
</dbReference>
<proteinExistence type="predicted"/>
<organism evidence="7 8">
    <name type="scientific">Caulochytrium protostelioides</name>
    <dbReference type="NCBI Taxonomy" id="1555241"/>
    <lineage>
        <taxon>Eukaryota</taxon>
        <taxon>Fungi</taxon>
        <taxon>Fungi incertae sedis</taxon>
        <taxon>Chytridiomycota</taxon>
        <taxon>Chytridiomycota incertae sedis</taxon>
        <taxon>Chytridiomycetes</taxon>
        <taxon>Caulochytriales</taxon>
        <taxon>Caulochytriaceae</taxon>
        <taxon>Caulochytrium</taxon>
    </lineage>
</organism>
<feature type="repeat" description="WD" evidence="5">
    <location>
        <begin position="307"/>
        <end position="345"/>
    </location>
</feature>
<dbReference type="PROSITE" id="PS50294">
    <property type="entry name" value="WD_REPEATS_REGION"/>
    <property type="match status" value="5"/>
</dbReference>
<dbReference type="OrthoDB" id="1068471at2759"/>
<dbReference type="STRING" id="1555241.A0A4P9X693"/>
<dbReference type="Gene3D" id="2.130.10.10">
    <property type="entry name" value="YVTN repeat-like/Quinoprotein amine dehydrogenase"/>
    <property type="match status" value="1"/>
</dbReference>
<dbReference type="InterPro" id="IPR020472">
    <property type="entry name" value="WD40_PAC1"/>
</dbReference>
<feature type="repeat" description="WD" evidence="5">
    <location>
        <begin position="121"/>
        <end position="163"/>
    </location>
</feature>
<keyword evidence="1 5" id="KW-0853">WD repeat</keyword>
<gene>
    <name evidence="7" type="ORF">CXG81DRAFT_12925</name>
</gene>
<dbReference type="AlphaFoldDB" id="A0A4P9X693"/>